<dbReference type="AlphaFoldDB" id="A0A7W6S3V4"/>
<evidence type="ECO:0000313" key="1">
    <source>
        <dbReference type="EMBL" id="MBB4287860.1"/>
    </source>
</evidence>
<comment type="caution">
    <text evidence="1">The sequence shown here is derived from an EMBL/GenBank/DDBJ whole genome shotgun (WGS) entry which is preliminary data.</text>
</comment>
<sequence>MPIKLSIDETLDEARREIRDFSDRQVPFALKQALNRTAEAGKSRARAEMARVFDRPKPFTLNSLYILKASKSSLQSAVGIKDASSKGTPAARYLAAQIAGGDRQSKPFERALRSVGGVRVKAQAVPGKGVPLDKHGNVTRGRVTTILKRLRAEEGTRTRNTDSYFVGRPRPDLPEGVWKRERSRLVPALVFVRKVEYRPRFAFLDIIRKTVEEAFNDHFKKELHEAHLTRKR</sequence>
<organism evidence="1 2">
    <name type="scientific">Roseospira goensis</name>
    <dbReference type="NCBI Taxonomy" id="391922"/>
    <lineage>
        <taxon>Bacteria</taxon>
        <taxon>Pseudomonadati</taxon>
        <taxon>Pseudomonadota</taxon>
        <taxon>Alphaproteobacteria</taxon>
        <taxon>Rhodospirillales</taxon>
        <taxon>Rhodospirillaceae</taxon>
        <taxon>Roseospira</taxon>
    </lineage>
</organism>
<name>A0A7W6S3V4_9PROT</name>
<keyword evidence="2" id="KW-1185">Reference proteome</keyword>
<dbReference type="EMBL" id="JACIGI010000058">
    <property type="protein sequence ID" value="MBB4287860.1"/>
    <property type="molecule type" value="Genomic_DNA"/>
</dbReference>
<proteinExistence type="predicted"/>
<dbReference type="Proteomes" id="UP000555728">
    <property type="component" value="Unassembled WGS sequence"/>
</dbReference>
<accession>A0A7W6S3V4</accession>
<dbReference type="RefSeq" id="WP_184438020.1">
    <property type="nucleotide sequence ID" value="NZ_JACIGI010000058.1"/>
</dbReference>
<gene>
    <name evidence="1" type="ORF">GGD88_003618</name>
</gene>
<reference evidence="1 2" key="1">
    <citation type="submission" date="2020-08" db="EMBL/GenBank/DDBJ databases">
        <title>Genome sequencing of Purple Non-Sulfur Bacteria from various extreme environments.</title>
        <authorList>
            <person name="Mayer M."/>
        </authorList>
    </citation>
    <scope>NUCLEOTIDE SEQUENCE [LARGE SCALE GENOMIC DNA]</scope>
    <source>
        <strain evidence="1 2">JA135</strain>
    </source>
</reference>
<protein>
    <submittedName>
        <fullName evidence="1">Uncharacterized protein</fullName>
    </submittedName>
</protein>
<evidence type="ECO:0000313" key="2">
    <source>
        <dbReference type="Proteomes" id="UP000555728"/>
    </source>
</evidence>